<evidence type="ECO:0000313" key="3">
    <source>
        <dbReference type="Proteomes" id="UP000294933"/>
    </source>
</evidence>
<dbReference type="OrthoDB" id="428577at2759"/>
<organism evidence="2 3">
    <name type="scientific">Rickenella mellea</name>
    <dbReference type="NCBI Taxonomy" id="50990"/>
    <lineage>
        <taxon>Eukaryota</taxon>
        <taxon>Fungi</taxon>
        <taxon>Dikarya</taxon>
        <taxon>Basidiomycota</taxon>
        <taxon>Agaricomycotina</taxon>
        <taxon>Agaricomycetes</taxon>
        <taxon>Hymenochaetales</taxon>
        <taxon>Rickenellaceae</taxon>
        <taxon>Rickenella</taxon>
    </lineage>
</organism>
<feature type="region of interest" description="Disordered" evidence="1">
    <location>
        <begin position="106"/>
        <end position="163"/>
    </location>
</feature>
<evidence type="ECO:0000313" key="2">
    <source>
        <dbReference type="EMBL" id="TDL17686.1"/>
    </source>
</evidence>
<dbReference type="Gene3D" id="3.10.20.90">
    <property type="entry name" value="Phosphatidylinositol 3-kinase Catalytic Subunit, Chain A, domain 1"/>
    <property type="match status" value="1"/>
</dbReference>
<sequence length="163" mass="17779">MFVFPSPPLLDFAASEEIGPPVARRSPVSLRRAMTMPEEALMRNSRGIPPFSPPPQLQGFPMPTLVGIAPAQGNASCGCVGGMRMLVNRLPDKTITLESSDTIDNVKAKMQGQQFADTDATPRGPSPRRPLQTRIPTPQIRSTSGHRRAALARHRHTPQPVRQ</sequence>
<keyword evidence="3" id="KW-1185">Reference proteome</keyword>
<dbReference type="Proteomes" id="UP000294933">
    <property type="component" value="Unassembled WGS sequence"/>
</dbReference>
<evidence type="ECO:0000256" key="1">
    <source>
        <dbReference type="SAM" id="MobiDB-lite"/>
    </source>
</evidence>
<dbReference type="AlphaFoldDB" id="A0A4Y7PRN4"/>
<feature type="compositionally biased region" description="Polar residues" evidence="1">
    <location>
        <begin position="134"/>
        <end position="143"/>
    </location>
</feature>
<accession>A0A4Y7PRN4</accession>
<dbReference type="EMBL" id="ML170218">
    <property type="protein sequence ID" value="TDL17686.1"/>
    <property type="molecule type" value="Genomic_DNA"/>
</dbReference>
<proteinExistence type="predicted"/>
<feature type="compositionally biased region" description="Basic residues" evidence="1">
    <location>
        <begin position="144"/>
        <end position="157"/>
    </location>
</feature>
<dbReference type="VEuPathDB" id="FungiDB:BD410DRAFT_794163"/>
<name>A0A4Y7PRN4_9AGAM</name>
<reference evidence="2 3" key="1">
    <citation type="submission" date="2018-06" db="EMBL/GenBank/DDBJ databases">
        <title>A transcriptomic atlas of mushroom development highlights an independent origin of complex multicellularity.</title>
        <authorList>
            <consortium name="DOE Joint Genome Institute"/>
            <person name="Krizsan K."/>
            <person name="Almasi E."/>
            <person name="Merenyi Z."/>
            <person name="Sahu N."/>
            <person name="Viragh M."/>
            <person name="Koszo T."/>
            <person name="Mondo S."/>
            <person name="Kiss B."/>
            <person name="Balint B."/>
            <person name="Kues U."/>
            <person name="Barry K."/>
            <person name="Hegedus J.C."/>
            <person name="Henrissat B."/>
            <person name="Johnson J."/>
            <person name="Lipzen A."/>
            <person name="Ohm R."/>
            <person name="Nagy I."/>
            <person name="Pangilinan J."/>
            <person name="Yan J."/>
            <person name="Xiong Y."/>
            <person name="Grigoriev I.V."/>
            <person name="Hibbett D.S."/>
            <person name="Nagy L.G."/>
        </authorList>
    </citation>
    <scope>NUCLEOTIDE SEQUENCE [LARGE SCALE GENOMIC DNA]</scope>
    <source>
        <strain evidence="2 3">SZMC22713</strain>
    </source>
</reference>
<protein>
    <recommendedName>
        <fullName evidence="4">Ubiquitin-like domain-containing protein</fullName>
    </recommendedName>
</protein>
<gene>
    <name evidence="2" type="ORF">BD410DRAFT_794163</name>
</gene>
<evidence type="ECO:0008006" key="4">
    <source>
        <dbReference type="Google" id="ProtNLM"/>
    </source>
</evidence>